<dbReference type="Proteomes" id="UP000681720">
    <property type="component" value="Unassembled WGS sequence"/>
</dbReference>
<gene>
    <name evidence="1" type="ORF">GIL414_LOCUS25819</name>
</gene>
<dbReference type="AlphaFoldDB" id="A0A8S2TPM8"/>
<reference evidence="1" key="1">
    <citation type="submission" date="2021-02" db="EMBL/GenBank/DDBJ databases">
        <authorList>
            <person name="Nowell W R."/>
        </authorList>
    </citation>
    <scope>NUCLEOTIDE SEQUENCE</scope>
</reference>
<dbReference type="EMBL" id="CAJOBJ010036075">
    <property type="protein sequence ID" value="CAF4300424.1"/>
    <property type="molecule type" value="Genomic_DNA"/>
</dbReference>
<sequence>LYLNGDKTLHDCSDMDKKNVYFSDLIKDYQSYKLSKRTSISSISVKSSDNLIFATPNLKLVNNTLPSNITNNLQTFETTLIHIDQSTGFI</sequence>
<organism evidence="1 2">
    <name type="scientific">Rotaria magnacalcarata</name>
    <dbReference type="NCBI Taxonomy" id="392030"/>
    <lineage>
        <taxon>Eukaryota</taxon>
        <taxon>Metazoa</taxon>
        <taxon>Spiralia</taxon>
        <taxon>Gnathifera</taxon>
        <taxon>Rotifera</taxon>
        <taxon>Eurotatoria</taxon>
        <taxon>Bdelloidea</taxon>
        <taxon>Philodinida</taxon>
        <taxon>Philodinidae</taxon>
        <taxon>Rotaria</taxon>
    </lineage>
</organism>
<protein>
    <submittedName>
        <fullName evidence="1">Uncharacterized protein</fullName>
    </submittedName>
</protein>
<evidence type="ECO:0000313" key="1">
    <source>
        <dbReference type="EMBL" id="CAF4300424.1"/>
    </source>
</evidence>
<name>A0A8S2TPM8_9BILA</name>
<evidence type="ECO:0000313" key="2">
    <source>
        <dbReference type="Proteomes" id="UP000681720"/>
    </source>
</evidence>
<feature type="non-terminal residue" evidence="1">
    <location>
        <position position="1"/>
    </location>
</feature>
<feature type="non-terminal residue" evidence="1">
    <location>
        <position position="90"/>
    </location>
</feature>
<accession>A0A8S2TPM8</accession>
<comment type="caution">
    <text evidence="1">The sequence shown here is derived from an EMBL/GenBank/DDBJ whole genome shotgun (WGS) entry which is preliminary data.</text>
</comment>
<proteinExistence type="predicted"/>